<sequence>MIDWTSRTGGCRCGRLRFRITAPPIMTMACHCKGCQRMTASAFSLSLTVANDGFSIEQGQPVRGGAQEIEGLEHSFCDDCKSWVFTRFPEVMGDFVNVRSAMLDETAGIEPFIETCTAEALPWAKIPATHSFEGFPPADAFVSLMREYAAR</sequence>
<dbReference type="EMBL" id="CP038437">
    <property type="protein sequence ID" value="QEM80260.1"/>
    <property type="molecule type" value="Genomic_DNA"/>
</dbReference>
<keyword evidence="7" id="KW-1185">Reference proteome</keyword>
<dbReference type="Pfam" id="PF04828">
    <property type="entry name" value="GFA"/>
    <property type="match status" value="1"/>
</dbReference>
<evidence type="ECO:0000256" key="4">
    <source>
        <dbReference type="ARBA" id="ARBA00023239"/>
    </source>
</evidence>
<dbReference type="PANTHER" id="PTHR33337">
    <property type="entry name" value="GFA DOMAIN-CONTAINING PROTEIN"/>
    <property type="match status" value="1"/>
</dbReference>
<name>A0A5C1NBE1_9GAMM</name>
<dbReference type="InterPro" id="IPR006913">
    <property type="entry name" value="CENP-V/GFA"/>
</dbReference>
<protein>
    <submittedName>
        <fullName evidence="6">GFA family protein</fullName>
    </submittedName>
</protein>
<dbReference type="KEGG" id="hbh:E4T21_00825"/>
<feature type="domain" description="CENP-V/GFA" evidence="5">
    <location>
        <begin position="7"/>
        <end position="113"/>
    </location>
</feature>
<dbReference type="GO" id="GO:0046872">
    <property type="term" value="F:metal ion binding"/>
    <property type="evidence" value="ECO:0007669"/>
    <property type="project" value="UniProtKB-KW"/>
</dbReference>
<keyword evidence="2" id="KW-0479">Metal-binding</keyword>
<dbReference type="OrthoDB" id="9786619at2"/>
<evidence type="ECO:0000313" key="7">
    <source>
        <dbReference type="Proteomes" id="UP000324285"/>
    </source>
</evidence>
<gene>
    <name evidence="6" type="ORF">E4T21_00825</name>
</gene>
<dbReference type="InterPro" id="IPR011057">
    <property type="entry name" value="Mss4-like_sf"/>
</dbReference>
<evidence type="ECO:0000256" key="3">
    <source>
        <dbReference type="ARBA" id="ARBA00022833"/>
    </source>
</evidence>
<reference evidence="6" key="1">
    <citation type="submission" date="2021-02" db="EMBL/GenBank/DDBJ databases">
        <title>Strain Y2R2, a novel species of the genus Halomonas.</title>
        <authorList>
            <person name="Huang H."/>
        </authorList>
    </citation>
    <scope>NUCLEOTIDE SEQUENCE</scope>
    <source>
        <strain evidence="6">Y2R2</strain>
    </source>
</reference>
<dbReference type="PROSITE" id="PS51891">
    <property type="entry name" value="CENP_V_GFA"/>
    <property type="match status" value="1"/>
</dbReference>
<organism evidence="6 7">
    <name type="scientific">Halomonas binhaiensis</name>
    <dbReference type="NCBI Taxonomy" id="2562282"/>
    <lineage>
        <taxon>Bacteria</taxon>
        <taxon>Pseudomonadati</taxon>
        <taxon>Pseudomonadota</taxon>
        <taxon>Gammaproteobacteria</taxon>
        <taxon>Oceanospirillales</taxon>
        <taxon>Halomonadaceae</taxon>
        <taxon>Halomonas</taxon>
    </lineage>
</organism>
<dbReference type="GO" id="GO:0016846">
    <property type="term" value="F:carbon-sulfur lyase activity"/>
    <property type="evidence" value="ECO:0007669"/>
    <property type="project" value="InterPro"/>
</dbReference>
<comment type="similarity">
    <text evidence="1">Belongs to the Gfa family.</text>
</comment>
<evidence type="ECO:0000259" key="5">
    <source>
        <dbReference type="PROSITE" id="PS51891"/>
    </source>
</evidence>
<dbReference type="PANTHER" id="PTHR33337:SF40">
    <property type="entry name" value="CENP-V_GFA DOMAIN-CONTAINING PROTEIN-RELATED"/>
    <property type="match status" value="1"/>
</dbReference>
<evidence type="ECO:0000256" key="1">
    <source>
        <dbReference type="ARBA" id="ARBA00005495"/>
    </source>
</evidence>
<dbReference type="Gene3D" id="3.90.1590.10">
    <property type="entry name" value="glutathione-dependent formaldehyde- activating enzyme (gfa)"/>
    <property type="match status" value="1"/>
</dbReference>
<dbReference type="AlphaFoldDB" id="A0A5C1NBE1"/>
<proteinExistence type="inferred from homology"/>
<dbReference type="PROSITE" id="PS51257">
    <property type="entry name" value="PROKAR_LIPOPROTEIN"/>
    <property type="match status" value="1"/>
</dbReference>
<evidence type="ECO:0000313" key="6">
    <source>
        <dbReference type="EMBL" id="QEM80260.1"/>
    </source>
</evidence>
<dbReference type="SUPFAM" id="SSF51316">
    <property type="entry name" value="Mss4-like"/>
    <property type="match status" value="1"/>
</dbReference>
<dbReference type="Proteomes" id="UP000324285">
    <property type="component" value="Chromosome"/>
</dbReference>
<accession>A0A5C1NBE1</accession>
<evidence type="ECO:0000256" key="2">
    <source>
        <dbReference type="ARBA" id="ARBA00022723"/>
    </source>
</evidence>
<dbReference type="RefSeq" id="WP_149282659.1">
    <property type="nucleotide sequence ID" value="NZ_CP038437.2"/>
</dbReference>
<keyword evidence="3" id="KW-0862">Zinc</keyword>
<keyword evidence="4" id="KW-0456">Lyase</keyword>